<dbReference type="RefSeq" id="WP_377709766.1">
    <property type="nucleotide sequence ID" value="NZ_JBHSMP010000007.1"/>
</dbReference>
<gene>
    <name evidence="2" type="ORF">ACFPTO_04490</name>
</gene>
<reference evidence="3" key="1">
    <citation type="journal article" date="2019" name="Int. J. Syst. Evol. Microbiol.">
        <title>The Global Catalogue of Microorganisms (GCM) 10K type strain sequencing project: providing services to taxonomists for standard genome sequencing and annotation.</title>
        <authorList>
            <consortium name="The Broad Institute Genomics Platform"/>
            <consortium name="The Broad Institute Genome Sequencing Center for Infectious Disease"/>
            <person name="Wu L."/>
            <person name="Ma J."/>
        </authorList>
    </citation>
    <scope>NUCLEOTIDE SEQUENCE [LARGE SCALE GENOMIC DNA]</scope>
    <source>
        <strain evidence="3">CCUG 56042</strain>
    </source>
</reference>
<protein>
    <submittedName>
        <fullName evidence="2">ParB N-terminal domain-containing protein</fullName>
    </submittedName>
</protein>
<comment type="caution">
    <text evidence="2">The sequence shown here is derived from an EMBL/GenBank/DDBJ whole genome shotgun (WGS) entry which is preliminary data.</text>
</comment>
<evidence type="ECO:0000313" key="2">
    <source>
        <dbReference type="EMBL" id="MFC5428070.1"/>
    </source>
</evidence>
<accession>A0ABW0J4U2</accession>
<dbReference type="InterPro" id="IPR036086">
    <property type="entry name" value="ParB/Sulfiredoxin_sf"/>
</dbReference>
<evidence type="ECO:0000256" key="1">
    <source>
        <dbReference type="SAM" id="MobiDB-lite"/>
    </source>
</evidence>
<feature type="region of interest" description="Disordered" evidence="1">
    <location>
        <begin position="332"/>
        <end position="373"/>
    </location>
</feature>
<keyword evidence="3" id="KW-1185">Reference proteome</keyword>
<feature type="compositionally biased region" description="Low complexity" evidence="1">
    <location>
        <begin position="355"/>
        <end position="370"/>
    </location>
</feature>
<proteinExistence type="predicted"/>
<name>A0ABW0J4U2_9BURK</name>
<evidence type="ECO:0000313" key="3">
    <source>
        <dbReference type="Proteomes" id="UP001596103"/>
    </source>
</evidence>
<dbReference type="SUPFAM" id="SSF110849">
    <property type="entry name" value="ParB/Sulfiredoxin"/>
    <property type="match status" value="1"/>
</dbReference>
<sequence length="591" mass="64796">MNRLPHTELPHDWSGGDHEGDKVERAALRLGVGAPGPRTGEVALVSTIRLKVMEVTTFERNPRRASPDRIAELKESIRINGIEQIVTVTRRPSESRYVVAKGGNSRLTAAQVLYSEAQDPRFLYRDFLYIPYPGEAKLLAAHLRENEQRADLCFWDKAAGYLALKADLEQERGVTLSLREFARLLAEDGAPVSHVLLSLFQFATQRLAALGPATLLLSRRNVVDVIQPAIGALARLARRFEHDDDWLQREAVNVALERFGLGLDPGACPGSTHERMLDTDALVDSLQRHCAVALGIPATAVKPLLVLLAREPEISPQQLREAAGQTAVGMSAMTKPAHRPPVEPPARAVETAQRASDASSGGDADASSSSTFAQTEAARFSATVANGDANEGDGNVADEAVLAPDADGSLVEAPAEIRARDDLVDLHRDIRAFATLCGLENTLCDAPELPYGFMVDLPDPEQTDPPLDTQARQHETGYRRYVGWWWLVNLSRQNTPCGLTHLPPGTRFGEITGGEERWSDACDTHIGEPLLADRFDLFFDTALNPASEIGGRYLELVGIARGFRARHPARFLPPRWTELDADALLRRGERR</sequence>
<organism evidence="2 3">
    <name type="scientific">Paraburkholderia denitrificans</name>
    <dbReference type="NCBI Taxonomy" id="694025"/>
    <lineage>
        <taxon>Bacteria</taxon>
        <taxon>Pseudomonadati</taxon>
        <taxon>Pseudomonadota</taxon>
        <taxon>Betaproteobacteria</taxon>
        <taxon>Burkholderiales</taxon>
        <taxon>Burkholderiaceae</taxon>
        <taxon>Paraburkholderia</taxon>
    </lineage>
</organism>
<dbReference type="CDD" id="cd16387">
    <property type="entry name" value="ParB_N_Srx"/>
    <property type="match status" value="1"/>
</dbReference>
<dbReference type="Proteomes" id="UP001596103">
    <property type="component" value="Unassembled WGS sequence"/>
</dbReference>
<dbReference type="EMBL" id="JBHSMP010000007">
    <property type="protein sequence ID" value="MFC5428070.1"/>
    <property type="molecule type" value="Genomic_DNA"/>
</dbReference>